<reference evidence="1" key="1">
    <citation type="submission" date="2021-08" db="EMBL/GenBank/DDBJ databases">
        <title>Hoeflea bacterium WL0058 sp. nov., isolated from the sediment.</title>
        <authorList>
            <person name="Wang L."/>
            <person name="Zhang D."/>
        </authorList>
    </citation>
    <scope>NUCLEOTIDE SEQUENCE</scope>
    <source>
        <strain evidence="1">WL0058</strain>
    </source>
</reference>
<dbReference type="Proteomes" id="UP001196509">
    <property type="component" value="Unassembled WGS sequence"/>
</dbReference>
<sequence length="100" mass="11022">MIVDYEKSRGLRLLEAEDTRNFKVTIASPVDLPPAERGLKINGMEALVPIALPPSLPGAPEDPEWLEAYQNMVEKAAGHGWIDSARQSIYAHVEIAPSRD</sequence>
<keyword evidence="2" id="KW-1185">Reference proteome</keyword>
<evidence type="ECO:0000313" key="2">
    <source>
        <dbReference type="Proteomes" id="UP001196509"/>
    </source>
</evidence>
<evidence type="ECO:0000313" key="1">
    <source>
        <dbReference type="EMBL" id="MBW8637342.1"/>
    </source>
</evidence>
<dbReference type="RefSeq" id="WP_220228053.1">
    <property type="nucleotide sequence ID" value="NZ_JAICBX010000002.1"/>
</dbReference>
<accession>A0AAE3D0W0</accession>
<organism evidence="1 2">
    <name type="scientific">Flavimaribacter sediminis</name>
    <dbReference type="NCBI Taxonomy" id="2865987"/>
    <lineage>
        <taxon>Bacteria</taxon>
        <taxon>Pseudomonadati</taxon>
        <taxon>Pseudomonadota</taxon>
        <taxon>Alphaproteobacteria</taxon>
        <taxon>Hyphomicrobiales</taxon>
        <taxon>Rhizobiaceae</taxon>
        <taxon>Flavimaribacter</taxon>
    </lineage>
</organism>
<gene>
    <name evidence="1" type="ORF">K1W69_09095</name>
</gene>
<name>A0AAE3D0W0_9HYPH</name>
<comment type="caution">
    <text evidence="1">The sequence shown here is derived from an EMBL/GenBank/DDBJ whole genome shotgun (WGS) entry which is preliminary data.</text>
</comment>
<dbReference type="EMBL" id="JAICBX010000002">
    <property type="protein sequence ID" value="MBW8637342.1"/>
    <property type="molecule type" value="Genomic_DNA"/>
</dbReference>
<proteinExistence type="predicted"/>
<dbReference type="AlphaFoldDB" id="A0AAE3D0W0"/>
<protein>
    <submittedName>
        <fullName evidence="1">Uncharacterized protein</fullName>
    </submittedName>
</protein>